<dbReference type="PANTHER" id="PTHR42852:SF17">
    <property type="entry name" value="THIOREDOXIN-LIKE PROTEIN HI_1115"/>
    <property type="match status" value="1"/>
</dbReference>
<comment type="caution">
    <text evidence="3">The sequence shown here is derived from an EMBL/GenBank/DDBJ whole genome shotgun (WGS) entry which is preliminary data.</text>
</comment>
<sequence length="241" mass="27751">MKKITLLLVLWLAVGFTYAQTTSTKSIKLDEKSIVKDAEGSIYPFAIWKKLIETGEYNVKSISGAEDNEFLLYRLTEEEIAVRKKKRAELVSTMPRPRASDNFREGERFRFEKMKDIDGVKFDFKADTGKVVVFNFWFINCPPCKKEIPELNELVEKYKQNKDVVFIAIALDDTYALKDFLRAMPFKYNIVGDGRYYAQKYGVKSFPTHVIVGKDGLIRFSTVGLASNTIHWVDKTIKEAL</sequence>
<dbReference type="Proteomes" id="UP000284120">
    <property type="component" value="Unassembled WGS sequence"/>
</dbReference>
<dbReference type="GO" id="GO:0016209">
    <property type="term" value="F:antioxidant activity"/>
    <property type="evidence" value="ECO:0007669"/>
    <property type="project" value="InterPro"/>
</dbReference>
<evidence type="ECO:0000313" key="4">
    <source>
        <dbReference type="Proteomes" id="UP000284120"/>
    </source>
</evidence>
<organism evidence="3 4">
    <name type="scientific">Pedobacter chitinilyticus</name>
    <dbReference type="NCBI Taxonomy" id="2233776"/>
    <lineage>
        <taxon>Bacteria</taxon>
        <taxon>Pseudomonadati</taxon>
        <taxon>Bacteroidota</taxon>
        <taxon>Sphingobacteriia</taxon>
        <taxon>Sphingobacteriales</taxon>
        <taxon>Sphingobacteriaceae</taxon>
        <taxon>Pedobacter</taxon>
    </lineage>
</organism>
<dbReference type="RefSeq" id="WP_113645747.1">
    <property type="nucleotide sequence ID" value="NZ_QMHN01000001.1"/>
</dbReference>
<dbReference type="InterPro" id="IPR013766">
    <property type="entry name" value="Thioredoxin_domain"/>
</dbReference>
<feature type="signal peptide" evidence="1">
    <location>
        <begin position="1"/>
        <end position="19"/>
    </location>
</feature>
<dbReference type="CDD" id="cd02966">
    <property type="entry name" value="TlpA_like_family"/>
    <property type="match status" value="1"/>
</dbReference>
<dbReference type="PANTHER" id="PTHR42852">
    <property type="entry name" value="THIOL:DISULFIDE INTERCHANGE PROTEIN DSBE"/>
    <property type="match status" value="1"/>
</dbReference>
<keyword evidence="4" id="KW-1185">Reference proteome</keyword>
<evidence type="ECO:0000259" key="2">
    <source>
        <dbReference type="PROSITE" id="PS51352"/>
    </source>
</evidence>
<dbReference type="InterPro" id="IPR000866">
    <property type="entry name" value="AhpC/TSA"/>
</dbReference>
<dbReference type="PROSITE" id="PS51352">
    <property type="entry name" value="THIOREDOXIN_2"/>
    <property type="match status" value="1"/>
</dbReference>
<proteinExistence type="predicted"/>
<dbReference type="OrthoDB" id="9815205at2"/>
<dbReference type="InterPro" id="IPR050553">
    <property type="entry name" value="Thioredoxin_ResA/DsbE_sf"/>
</dbReference>
<dbReference type="EMBL" id="SAYW01000001">
    <property type="protein sequence ID" value="RWU10253.1"/>
    <property type="molecule type" value="Genomic_DNA"/>
</dbReference>
<dbReference type="InterPro" id="IPR036249">
    <property type="entry name" value="Thioredoxin-like_sf"/>
</dbReference>
<accession>A0A3S3R8B1</accession>
<dbReference type="GO" id="GO:0016491">
    <property type="term" value="F:oxidoreductase activity"/>
    <property type="evidence" value="ECO:0007669"/>
    <property type="project" value="InterPro"/>
</dbReference>
<evidence type="ECO:0000256" key="1">
    <source>
        <dbReference type="SAM" id="SignalP"/>
    </source>
</evidence>
<keyword evidence="1" id="KW-0732">Signal</keyword>
<dbReference type="Gene3D" id="3.40.30.10">
    <property type="entry name" value="Glutaredoxin"/>
    <property type="match status" value="1"/>
</dbReference>
<evidence type="ECO:0000313" key="3">
    <source>
        <dbReference type="EMBL" id="RWU10253.1"/>
    </source>
</evidence>
<dbReference type="AlphaFoldDB" id="A0A3S3R8B1"/>
<protein>
    <submittedName>
        <fullName evidence="3">TlpA family protein disulfide reductase</fullName>
    </submittedName>
</protein>
<dbReference type="Pfam" id="PF00578">
    <property type="entry name" value="AhpC-TSA"/>
    <property type="match status" value="1"/>
</dbReference>
<dbReference type="SUPFAM" id="SSF52833">
    <property type="entry name" value="Thioredoxin-like"/>
    <property type="match status" value="1"/>
</dbReference>
<feature type="chain" id="PRO_5018790042" evidence="1">
    <location>
        <begin position="20"/>
        <end position="241"/>
    </location>
</feature>
<feature type="domain" description="Thioredoxin" evidence="2">
    <location>
        <begin position="103"/>
        <end position="241"/>
    </location>
</feature>
<gene>
    <name evidence="3" type="ORF">DPV69_02595</name>
</gene>
<reference evidence="3 4" key="1">
    <citation type="submission" date="2018-06" db="EMBL/GenBank/DDBJ databases">
        <title>Pedobacter endophyticus sp. nov., an endophytic bacterium isolated from a leaf of Triticum aestivum.</title>
        <authorList>
            <person name="Zhang L."/>
        </authorList>
    </citation>
    <scope>NUCLEOTIDE SEQUENCE [LARGE SCALE GENOMIC DNA]</scope>
    <source>
        <strain evidence="3 4">CM134L-2</strain>
    </source>
</reference>
<name>A0A3S3R8B1_9SPHI</name>